<name>A0ABP1FFF9_9FLAO</name>
<evidence type="ECO:0000259" key="1">
    <source>
        <dbReference type="Pfam" id="PF12867"/>
    </source>
</evidence>
<reference evidence="2 3" key="1">
    <citation type="submission" date="2024-05" db="EMBL/GenBank/DDBJ databases">
        <authorList>
            <person name="Duchaud E."/>
        </authorList>
    </citation>
    <scope>NUCLEOTIDE SEQUENCE [LARGE SCALE GENOMIC DNA]</scope>
    <source>
        <strain evidence="2">Ena-SAMPLE-TAB-13-05-2024-13:56:06:370-140305</strain>
    </source>
</reference>
<comment type="caution">
    <text evidence="2">The sequence shown here is derived from an EMBL/GenBank/DDBJ whole genome shotgun (WGS) entry which is preliminary data.</text>
</comment>
<dbReference type="RefSeq" id="WP_348738959.1">
    <property type="nucleotide sequence ID" value="NZ_CAXJRC010000033.1"/>
</dbReference>
<dbReference type="InterPro" id="IPR034660">
    <property type="entry name" value="DinB/YfiT-like"/>
</dbReference>
<sequence length="181" mass="21462">MVFNKQKLLSELENYVCSHIEYAQYLKTIPEEELQKKRAKTSWSILECIEHLNRYAAFYNEEIDKRIRTSRHQNSSVFNPGYLGNKFAIDMLPKENMKTMNTFKSKNPIYSILEKNEVLDSFIGYQNELLELLKLAKDKNLTKIKTSITLPLLKLRLGDTFRFVIYHNERHIVQAQKIKKE</sequence>
<evidence type="ECO:0000313" key="3">
    <source>
        <dbReference type="Proteomes" id="UP001497602"/>
    </source>
</evidence>
<gene>
    <name evidence="2" type="ORF">T190115A13A_30165</name>
</gene>
<dbReference type="EMBL" id="CAXJRC010000033">
    <property type="protein sequence ID" value="CAL2107319.1"/>
    <property type="molecule type" value="Genomic_DNA"/>
</dbReference>
<keyword evidence="3" id="KW-1185">Reference proteome</keyword>
<dbReference type="Gene3D" id="1.20.120.450">
    <property type="entry name" value="dinb family like domain"/>
    <property type="match status" value="1"/>
</dbReference>
<dbReference type="InterPro" id="IPR024775">
    <property type="entry name" value="DinB-like"/>
</dbReference>
<feature type="domain" description="DinB-like" evidence="1">
    <location>
        <begin position="22"/>
        <end position="174"/>
    </location>
</feature>
<evidence type="ECO:0000313" key="2">
    <source>
        <dbReference type="EMBL" id="CAL2107319.1"/>
    </source>
</evidence>
<proteinExistence type="predicted"/>
<dbReference type="Proteomes" id="UP001497602">
    <property type="component" value="Unassembled WGS sequence"/>
</dbReference>
<dbReference type="Pfam" id="PF12867">
    <property type="entry name" value="DinB_2"/>
    <property type="match status" value="1"/>
</dbReference>
<accession>A0ABP1FFF9</accession>
<organism evidence="2 3">
    <name type="scientific">Tenacibaculum vairaonense</name>
    <dbReference type="NCBI Taxonomy" id="3137860"/>
    <lineage>
        <taxon>Bacteria</taxon>
        <taxon>Pseudomonadati</taxon>
        <taxon>Bacteroidota</taxon>
        <taxon>Flavobacteriia</taxon>
        <taxon>Flavobacteriales</taxon>
        <taxon>Flavobacteriaceae</taxon>
        <taxon>Tenacibaculum</taxon>
    </lineage>
</organism>
<dbReference type="SUPFAM" id="SSF109854">
    <property type="entry name" value="DinB/YfiT-like putative metalloenzymes"/>
    <property type="match status" value="1"/>
</dbReference>
<protein>
    <submittedName>
        <fullName evidence="2">DinB family protein</fullName>
    </submittedName>
</protein>